<proteinExistence type="predicted"/>
<reference evidence="1" key="1">
    <citation type="journal article" date="2023" name="Mol. Phylogenet. Evol.">
        <title>Genome-scale phylogeny and comparative genomics of the fungal order Sordariales.</title>
        <authorList>
            <person name="Hensen N."/>
            <person name="Bonometti L."/>
            <person name="Westerberg I."/>
            <person name="Brannstrom I.O."/>
            <person name="Guillou S."/>
            <person name="Cros-Aarteil S."/>
            <person name="Calhoun S."/>
            <person name="Haridas S."/>
            <person name="Kuo A."/>
            <person name="Mondo S."/>
            <person name="Pangilinan J."/>
            <person name="Riley R."/>
            <person name="LaButti K."/>
            <person name="Andreopoulos B."/>
            <person name="Lipzen A."/>
            <person name="Chen C."/>
            <person name="Yan M."/>
            <person name="Daum C."/>
            <person name="Ng V."/>
            <person name="Clum A."/>
            <person name="Steindorff A."/>
            <person name="Ohm R.A."/>
            <person name="Martin F."/>
            <person name="Silar P."/>
            <person name="Natvig D.O."/>
            <person name="Lalanne C."/>
            <person name="Gautier V."/>
            <person name="Ament-Velasquez S.L."/>
            <person name="Kruys A."/>
            <person name="Hutchinson M.I."/>
            <person name="Powell A.J."/>
            <person name="Barry K."/>
            <person name="Miller A.N."/>
            <person name="Grigoriev I.V."/>
            <person name="Debuchy R."/>
            <person name="Gladieux P."/>
            <person name="Hiltunen Thoren M."/>
            <person name="Johannesson H."/>
        </authorList>
    </citation>
    <scope>NUCLEOTIDE SEQUENCE</scope>
    <source>
        <strain evidence="1">CBS 333.67</strain>
    </source>
</reference>
<dbReference type="RefSeq" id="XP_062718418.1">
    <property type="nucleotide sequence ID" value="XM_062870581.1"/>
</dbReference>
<dbReference type="AlphaFoldDB" id="A0AAJ0GMF0"/>
<name>A0AAJ0GMF0_9PEZI</name>
<organism evidence="1 2">
    <name type="scientific">Chaetomium strumarium</name>
    <dbReference type="NCBI Taxonomy" id="1170767"/>
    <lineage>
        <taxon>Eukaryota</taxon>
        <taxon>Fungi</taxon>
        <taxon>Dikarya</taxon>
        <taxon>Ascomycota</taxon>
        <taxon>Pezizomycotina</taxon>
        <taxon>Sordariomycetes</taxon>
        <taxon>Sordariomycetidae</taxon>
        <taxon>Sordariales</taxon>
        <taxon>Chaetomiaceae</taxon>
        <taxon>Chaetomium</taxon>
    </lineage>
</organism>
<dbReference type="Gene3D" id="3.80.10.10">
    <property type="entry name" value="Ribonuclease Inhibitor"/>
    <property type="match status" value="1"/>
</dbReference>
<dbReference type="EMBL" id="JAUDZG010000007">
    <property type="protein sequence ID" value="KAK3302638.1"/>
    <property type="molecule type" value="Genomic_DNA"/>
</dbReference>
<keyword evidence="2" id="KW-1185">Reference proteome</keyword>
<dbReference type="InterPro" id="IPR032675">
    <property type="entry name" value="LRR_dom_sf"/>
</dbReference>
<protein>
    <recommendedName>
        <fullName evidence="3">F-box domain-containing protein</fullName>
    </recommendedName>
</protein>
<evidence type="ECO:0008006" key="3">
    <source>
        <dbReference type="Google" id="ProtNLM"/>
    </source>
</evidence>
<dbReference type="SUPFAM" id="SSF52047">
    <property type="entry name" value="RNI-like"/>
    <property type="match status" value="1"/>
</dbReference>
<accession>A0AAJ0GMF0</accession>
<evidence type="ECO:0000313" key="2">
    <source>
        <dbReference type="Proteomes" id="UP001273166"/>
    </source>
</evidence>
<sequence>MNPLAQVSSSSLSLLQLPTEILLLICESKASTSSGGRDYVKGDSVRNIWFISRMAREFLGITPNPNTAQPCMGDYCRRSPQPIFLLMSMATNLTSAEIHVRRAWKAGHLARKRRDGTLNLRVTFPGLTRLDLVAHGTGTSSHHRNWSFKHGFINGILASTPNLKSLRLKGFGHLVHDEGAHLPALPRLATLHVQGTIMDPTSLQRIIRTAPGLRRLESLALYLSYETGPSQNRPIFPRDAFVSCLGRFSSLKVFGINHRWEPSKELGLYGASTAQIHSEGSG</sequence>
<gene>
    <name evidence="1" type="ORF">B0T15DRAFT_562582</name>
</gene>
<reference evidence="1" key="2">
    <citation type="submission" date="2023-06" db="EMBL/GenBank/DDBJ databases">
        <authorList>
            <consortium name="Lawrence Berkeley National Laboratory"/>
            <person name="Mondo S.J."/>
            <person name="Hensen N."/>
            <person name="Bonometti L."/>
            <person name="Westerberg I."/>
            <person name="Brannstrom I.O."/>
            <person name="Guillou S."/>
            <person name="Cros-Aarteil S."/>
            <person name="Calhoun S."/>
            <person name="Haridas S."/>
            <person name="Kuo A."/>
            <person name="Pangilinan J."/>
            <person name="Riley R."/>
            <person name="Labutti K."/>
            <person name="Andreopoulos B."/>
            <person name="Lipzen A."/>
            <person name="Chen C."/>
            <person name="Yanf M."/>
            <person name="Daum C."/>
            <person name="Ng V."/>
            <person name="Clum A."/>
            <person name="Steindorff A."/>
            <person name="Ohm R."/>
            <person name="Martin F."/>
            <person name="Silar P."/>
            <person name="Natvig D."/>
            <person name="Lalanne C."/>
            <person name="Gautier V."/>
            <person name="Ament-Velasquez S.L."/>
            <person name="Kruys A."/>
            <person name="Hutchinson M.I."/>
            <person name="Powell A.J."/>
            <person name="Barry K."/>
            <person name="Miller A.N."/>
            <person name="Grigoriev I.V."/>
            <person name="Debuchy R."/>
            <person name="Gladieux P."/>
            <person name="Thoren M.H."/>
            <person name="Johannesson H."/>
        </authorList>
    </citation>
    <scope>NUCLEOTIDE SEQUENCE</scope>
    <source>
        <strain evidence="1">CBS 333.67</strain>
    </source>
</reference>
<evidence type="ECO:0000313" key="1">
    <source>
        <dbReference type="EMBL" id="KAK3302638.1"/>
    </source>
</evidence>
<dbReference type="GeneID" id="87889410"/>
<comment type="caution">
    <text evidence="1">The sequence shown here is derived from an EMBL/GenBank/DDBJ whole genome shotgun (WGS) entry which is preliminary data.</text>
</comment>
<dbReference type="Proteomes" id="UP001273166">
    <property type="component" value="Unassembled WGS sequence"/>
</dbReference>